<keyword evidence="2" id="KW-0677">Repeat</keyword>
<accession>A0A5C4TFS0</accession>
<name>A0A5C4TFS0_9BACL</name>
<feature type="region of interest" description="Disordered" evidence="3">
    <location>
        <begin position="383"/>
        <end position="402"/>
    </location>
</feature>
<keyword evidence="1" id="KW-0433">Leucine-rich repeat</keyword>
<dbReference type="InterPro" id="IPR032675">
    <property type="entry name" value="LRR_dom_sf"/>
</dbReference>
<keyword evidence="5" id="KW-1185">Reference proteome</keyword>
<dbReference type="InterPro" id="IPR050216">
    <property type="entry name" value="LRR_domain-containing"/>
</dbReference>
<sequence length="786" mass="88885">MIEIYNDPKGDAYCWLIDYAMSRCPVFALADRGWKGSGDACSRVFEALEPYLIRMQSCESAIGMSAIAYSLEGTIYYYRCDPEAAIVIKEAASSLFAWQHPHLPEDLCFLDENGKDWLYNVAHEQMAGLHIGETEGKEISETVDGLFLKSGFNSSLDYLIRDAIRHQADKLHIEGFGIDRIPEQIGLIRSLVSLTVFEDDVVRLPDSLFELERLEHLRIWTKDLECIPPQIGKLHSLKTLEISCGCYTSLKPGEPVIDKSEVSVTELPAEIGLLANLEILTIHYTGIRSLPPEFTNLQKLKFLDITNNEFDCFPPEIECLPNLQHVCLGIGWIDVRAFFRVWEERLGLAARDRGEWMIRQQLNGRNETEYIVELKWTPAAMDNAGHGEPYEGETSTDKPNPPGTVLVSVDAYSGRLCSYLVVRCEEWFEGGGPAGPMLSACEDRKKVALKWIYANADFREEADRLQFVKETESRGRVSLHFREVYDGVPLYPPNPISVDMLEDGTVTGYSSYGTSAVHHSFDSESVAPVPAAGTVREYAREYFTLVHIPDRLSGEGYASRSWVYGMEETFIDFRGGGTVPYEFDTRNFGKPPLNRTIEWTEEELARETVVPAAPANEKIGERIRRFIEAAEIRSTRIDWNVKHPDGVPIGEEEAERAYRTVIAWAMRTKPEQSGIWMLERLTRHNGMLVAAIRRKEEAYRDILGKIKLFLDANSGGLIEVMERSPAEPASVPELLPAVGAFARLEEQVVCKPYYVWNSESDSYRFMHLLDCETFVDAQTGECLDKL</sequence>
<dbReference type="GO" id="GO:0005737">
    <property type="term" value="C:cytoplasm"/>
    <property type="evidence" value="ECO:0007669"/>
    <property type="project" value="TreeGrafter"/>
</dbReference>
<dbReference type="PANTHER" id="PTHR48051">
    <property type="match status" value="1"/>
</dbReference>
<dbReference type="OrthoDB" id="268235at2"/>
<proteinExistence type="predicted"/>
<gene>
    <name evidence="4" type="ORF">FE784_03345</name>
</gene>
<dbReference type="Proteomes" id="UP000307943">
    <property type="component" value="Unassembled WGS sequence"/>
</dbReference>
<dbReference type="PANTHER" id="PTHR48051:SF54">
    <property type="entry name" value="LEUCINE-RICH REPEAT-CONTAINING PROTEIN"/>
    <property type="match status" value="1"/>
</dbReference>
<evidence type="ECO:0000256" key="3">
    <source>
        <dbReference type="SAM" id="MobiDB-lite"/>
    </source>
</evidence>
<reference evidence="4 5" key="1">
    <citation type="submission" date="2019-05" db="EMBL/GenBank/DDBJ databases">
        <title>We sequenced the genome of Paenibacillus hemerocallicola KCTC 33185 for further insight into its adaptation and study the phylogeny of Paenibacillus.</title>
        <authorList>
            <person name="Narsing Rao M.P."/>
        </authorList>
    </citation>
    <scope>NUCLEOTIDE SEQUENCE [LARGE SCALE GENOMIC DNA]</scope>
    <source>
        <strain evidence="4 5">KCTC 33185</strain>
    </source>
</reference>
<dbReference type="EMBL" id="VDCQ01000003">
    <property type="protein sequence ID" value="TNJ67795.1"/>
    <property type="molecule type" value="Genomic_DNA"/>
</dbReference>
<evidence type="ECO:0000256" key="1">
    <source>
        <dbReference type="ARBA" id="ARBA00022614"/>
    </source>
</evidence>
<dbReference type="Gene3D" id="3.80.10.10">
    <property type="entry name" value="Ribonuclease Inhibitor"/>
    <property type="match status" value="1"/>
</dbReference>
<evidence type="ECO:0000313" key="5">
    <source>
        <dbReference type="Proteomes" id="UP000307943"/>
    </source>
</evidence>
<organism evidence="4 5">
    <name type="scientific">Paenibacillus hemerocallicola</name>
    <dbReference type="NCBI Taxonomy" id="1172614"/>
    <lineage>
        <taxon>Bacteria</taxon>
        <taxon>Bacillati</taxon>
        <taxon>Bacillota</taxon>
        <taxon>Bacilli</taxon>
        <taxon>Bacillales</taxon>
        <taxon>Paenibacillaceae</taxon>
        <taxon>Paenibacillus</taxon>
    </lineage>
</organism>
<dbReference type="RefSeq" id="WP_139600698.1">
    <property type="nucleotide sequence ID" value="NZ_VDCQ01000003.1"/>
</dbReference>
<dbReference type="SUPFAM" id="SSF52058">
    <property type="entry name" value="L domain-like"/>
    <property type="match status" value="1"/>
</dbReference>
<protein>
    <submittedName>
        <fullName evidence="4">Leucine-rich repeat domain-containing protein</fullName>
    </submittedName>
</protein>
<evidence type="ECO:0000256" key="2">
    <source>
        <dbReference type="ARBA" id="ARBA00022737"/>
    </source>
</evidence>
<dbReference type="AlphaFoldDB" id="A0A5C4TFS0"/>
<evidence type="ECO:0000313" key="4">
    <source>
        <dbReference type="EMBL" id="TNJ67795.1"/>
    </source>
</evidence>
<comment type="caution">
    <text evidence="4">The sequence shown here is derived from an EMBL/GenBank/DDBJ whole genome shotgun (WGS) entry which is preliminary data.</text>
</comment>